<dbReference type="PANTHER" id="PTHR11741:SF0">
    <property type="entry name" value="ELONGATION FACTOR TS, MITOCHONDRIAL"/>
    <property type="match status" value="1"/>
</dbReference>
<dbReference type="AlphaFoldDB" id="A0A699TP72"/>
<dbReference type="GO" id="GO:0003746">
    <property type="term" value="F:translation elongation factor activity"/>
    <property type="evidence" value="ECO:0007669"/>
    <property type="project" value="UniProtKB-KW"/>
</dbReference>
<reference evidence="4" key="1">
    <citation type="journal article" date="2019" name="Sci. Rep.">
        <title>Draft genome of Tanacetum cinerariifolium, the natural source of mosquito coil.</title>
        <authorList>
            <person name="Yamashiro T."/>
            <person name="Shiraishi A."/>
            <person name="Satake H."/>
            <person name="Nakayama K."/>
        </authorList>
    </citation>
    <scope>NUCLEOTIDE SEQUENCE</scope>
</reference>
<comment type="caution">
    <text evidence="4">The sequence shown here is derived from an EMBL/GenBank/DDBJ whole genome shotgun (WGS) entry which is preliminary data.</text>
</comment>
<dbReference type="GO" id="GO:0005739">
    <property type="term" value="C:mitochondrion"/>
    <property type="evidence" value="ECO:0007669"/>
    <property type="project" value="GOC"/>
</dbReference>
<accession>A0A699TP72</accession>
<dbReference type="InterPro" id="IPR014039">
    <property type="entry name" value="Transl_elong_EFTs/EF1B_dimer"/>
</dbReference>
<gene>
    <name evidence="4" type="ORF">Tci_882988</name>
</gene>
<dbReference type="InterPro" id="IPR036402">
    <property type="entry name" value="EF-Ts_dimer_sf"/>
</dbReference>
<evidence type="ECO:0000313" key="4">
    <source>
        <dbReference type="EMBL" id="GFD11019.1"/>
    </source>
</evidence>
<evidence type="ECO:0000256" key="2">
    <source>
        <dbReference type="ARBA" id="ARBA00022917"/>
    </source>
</evidence>
<sequence>QRVGAELAMHVVAAKPLVLTKELVSSEAVQNEREILKSQVEDKNVPLDVVQRVGAELAMHVVAAKPLVLTKELVS</sequence>
<evidence type="ECO:0000256" key="1">
    <source>
        <dbReference type="ARBA" id="ARBA00022768"/>
    </source>
</evidence>
<feature type="non-terminal residue" evidence="4">
    <location>
        <position position="1"/>
    </location>
</feature>
<name>A0A699TP72_TANCI</name>
<evidence type="ECO:0000259" key="3">
    <source>
        <dbReference type="Pfam" id="PF00889"/>
    </source>
</evidence>
<feature type="domain" description="Translation elongation factor EFTs/EF1B dimerisation" evidence="3">
    <location>
        <begin position="3"/>
        <end position="52"/>
    </location>
</feature>
<dbReference type="SUPFAM" id="SSF54713">
    <property type="entry name" value="Elongation factor Ts (EF-Ts), dimerisation domain"/>
    <property type="match status" value="1"/>
</dbReference>
<organism evidence="4">
    <name type="scientific">Tanacetum cinerariifolium</name>
    <name type="common">Dalmatian daisy</name>
    <name type="synonym">Chrysanthemum cinerariifolium</name>
    <dbReference type="NCBI Taxonomy" id="118510"/>
    <lineage>
        <taxon>Eukaryota</taxon>
        <taxon>Viridiplantae</taxon>
        <taxon>Streptophyta</taxon>
        <taxon>Embryophyta</taxon>
        <taxon>Tracheophyta</taxon>
        <taxon>Spermatophyta</taxon>
        <taxon>Magnoliopsida</taxon>
        <taxon>eudicotyledons</taxon>
        <taxon>Gunneridae</taxon>
        <taxon>Pentapetalae</taxon>
        <taxon>asterids</taxon>
        <taxon>campanulids</taxon>
        <taxon>Asterales</taxon>
        <taxon>Asteraceae</taxon>
        <taxon>Asteroideae</taxon>
        <taxon>Anthemideae</taxon>
        <taxon>Anthemidinae</taxon>
        <taxon>Tanacetum</taxon>
    </lineage>
</organism>
<keyword evidence="1 4" id="KW-0251">Elongation factor</keyword>
<proteinExistence type="predicted"/>
<dbReference type="PANTHER" id="PTHR11741">
    <property type="entry name" value="ELONGATION FACTOR TS"/>
    <property type="match status" value="1"/>
</dbReference>
<dbReference type="EMBL" id="BKCJ011256339">
    <property type="protein sequence ID" value="GFD11019.1"/>
    <property type="molecule type" value="Genomic_DNA"/>
</dbReference>
<protein>
    <submittedName>
        <fullName evidence="4">Elongation factor Ts, mitochondrial</fullName>
    </submittedName>
</protein>
<dbReference type="Pfam" id="PF00889">
    <property type="entry name" value="EF_TS"/>
    <property type="match status" value="1"/>
</dbReference>
<dbReference type="InterPro" id="IPR001816">
    <property type="entry name" value="Transl_elong_EFTs/EF1B"/>
</dbReference>
<keyword evidence="2" id="KW-0648">Protein biosynthesis</keyword>
<feature type="non-terminal residue" evidence="4">
    <location>
        <position position="75"/>
    </location>
</feature>
<dbReference type="GO" id="GO:0070125">
    <property type="term" value="P:mitochondrial translational elongation"/>
    <property type="evidence" value="ECO:0007669"/>
    <property type="project" value="TreeGrafter"/>
</dbReference>